<dbReference type="InterPro" id="IPR028082">
    <property type="entry name" value="Peripla_BP_I"/>
</dbReference>
<accession>A0A1V5T3I0</accession>
<evidence type="ECO:0000256" key="1">
    <source>
        <dbReference type="ARBA" id="ARBA00004196"/>
    </source>
</evidence>
<comment type="subcellular location">
    <subcellularLocation>
        <location evidence="1">Cell envelope</location>
    </subcellularLocation>
</comment>
<comment type="similarity">
    <text evidence="2">Belongs to the bacterial solute-binding protein 2 family.</text>
</comment>
<dbReference type="SUPFAM" id="SSF53822">
    <property type="entry name" value="Periplasmic binding protein-like I"/>
    <property type="match status" value="1"/>
</dbReference>
<organism evidence="4">
    <name type="scientific">Candidatus Atribacter allofermentans</name>
    <dbReference type="NCBI Taxonomy" id="1852833"/>
    <lineage>
        <taxon>Bacteria</taxon>
        <taxon>Pseudomonadati</taxon>
        <taxon>Atribacterota</taxon>
        <taxon>Atribacteria</taxon>
        <taxon>Atribacterales</taxon>
        <taxon>Atribacteraceae</taxon>
        <taxon>Atribacter</taxon>
    </lineage>
</organism>
<sequence>MKKTYILVVMMLLVVAVLLVPALAEAKYKIAFVPKLIGIPYFNAMEEGGKKAAADLDVEFIYTGPVTADVAKQSEIVDNLITQGVDAIAVAPNDPAAITPVLKKAQEKGIVVLTSDTDGAQDVREVFVNQALQDAIGYTTLDELAKAMNYEGEFAIVSCGPTAWNLNTWILYELQKLAEYPNMKLVTIRYAEEDVQMAINVMLDLINAFPNLKGVIGQCSTSAPGVAEAVEQAGKIDQIFATGISVPSMMSKYVKSGAVKSFVLWNPVDLGYLTVWAAKYLLDKNTFEDGKEYDVPGIETKPVFLVQDKMLVLGPPKVFDANNVDQFNF</sequence>
<dbReference type="Gene3D" id="3.40.50.2300">
    <property type="match status" value="2"/>
</dbReference>
<evidence type="ECO:0000256" key="2">
    <source>
        <dbReference type="ARBA" id="ARBA00007639"/>
    </source>
</evidence>
<comment type="caution">
    <text evidence="4">The sequence shown here is derived from an EMBL/GenBank/DDBJ whole genome shotgun (WGS) entry which is preliminary data.</text>
</comment>
<dbReference type="Proteomes" id="UP000485569">
    <property type="component" value="Unassembled WGS sequence"/>
</dbReference>
<dbReference type="CDD" id="cd06302">
    <property type="entry name" value="PBP1_LsrB_Quorum_Sensing-like"/>
    <property type="match status" value="1"/>
</dbReference>
<reference evidence="4" key="1">
    <citation type="submission" date="2017-02" db="EMBL/GenBank/DDBJ databases">
        <title>Delving into the versatile metabolic prowess of the omnipresent phylum Bacteroidetes.</title>
        <authorList>
            <person name="Nobu M.K."/>
            <person name="Mei R."/>
            <person name="Narihiro T."/>
            <person name="Kuroda K."/>
            <person name="Liu W.-T."/>
        </authorList>
    </citation>
    <scope>NUCLEOTIDE SEQUENCE</scope>
    <source>
        <strain evidence="4">ADurb.Bin276</strain>
    </source>
</reference>
<gene>
    <name evidence="4" type="primary">lsrB_1</name>
    <name evidence="4" type="ORF">BWY41_00299</name>
</gene>
<name>A0A1V5T3I0_9BACT</name>
<dbReference type="GO" id="GO:0030288">
    <property type="term" value="C:outer membrane-bounded periplasmic space"/>
    <property type="evidence" value="ECO:0007669"/>
    <property type="project" value="TreeGrafter"/>
</dbReference>
<dbReference type="Pfam" id="PF13407">
    <property type="entry name" value="Peripla_BP_4"/>
    <property type="match status" value="1"/>
</dbReference>
<dbReference type="AlphaFoldDB" id="A0A1V5T3I0"/>
<evidence type="ECO:0000259" key="3">
    <source>
        <dbReference type="Pfam" id="PF13407"/>
    </source>
</evidence>
<feature type="domain" description="Periplasmic binding protein" evidence="3">
    <location>
        <begin position="30"/>
        <end position="284"/>
    </location>
</feature>
<dbReference type="EMBL" id="MWBQ01000022">
    <property type="protein sequence ID" value="OQA61184.1"/>
    <property type="molecule type" value="Genomic_DNA"/>
</dbReference>
<dbReference type="GO" id="GO:0030246">
    <property type="term" value="F:carbohydrate binding"/>
    <property type="evidence" value="ECO:0007669"/>
    <property type="project" value="TreeGrafter"/>
</dbReference>
<proteinExistence type="inferred from homology"/>
<dbReference type="PANTHER" id="PTHR30036">
    <property type="entry name" value="D-XYLOSE-BINDING PERIPLASMIC PROTEIN"/>
    <property type="match status" value="1"/>
</dbReference>
<dbReference type="InterPro" id="IPR050555">
    <property type="entry name" value="Bact_Solute-Bind_Prot2"/>
</dbReference>
<dbReference type="PANTHER" id="PTHR30036:SF8">
    <property type="entry name" value="ABC-TYPE SUGAR TRANSPORT SYSTEM PERIPLASMIC COMPONENT-LIKE PROTEIN"/>
    <property type="match status" value="1"/>
</dbReference>
<protein>
    <submittedName>
        <fullName evidence="4">Autoinducer 2-binding protein LsrB</fullName>
    </submittedName>
</protein>
<evidence type="ECO:0000313" key="4">
    <source>
        <dbReference type="EMBL" id="OQA61184.1"/>
    </source>
</evidence>
<dbReference type="InterPro" id="IPR025997">
    <property type="entry name" value="SBP_2_dom"/>
</dbReference>